<dbReference type="KEGG" id="msto:MSTO_39010"/>
<reference evidence="1 2" key="1">
    <citation type="journal article" date="2019" name="Emerg. Microbes Infect.">
        <title>Comprehensive subspecies identification of 175 nontuberculous mycobacteria species based on 7547 genomic profiles.</title>
        <authorList>
            <person name="Matsumoto Y."/>
            <person name="Kinjo T."/>
            <person name="Motooka D."/>
            <person name="Nabeya D."/>
            <person name="Jung N."/>
            <person name="Uechi K."/>
            <person name="Horii T."/>
            <person name="Iida T."/>
            <person name="Fujita J."/>
            <person name="Nakamura S."/>
        </authorList>
    </citation>
    <scope>NUCLEOTIDE SEQUENCE [LARGE SCALE GENOMIC DNA]</scope>
    <source>
        <strain evidence="1 2">JCM 17783</strain>
    </source>
</reference>
<protein>
    <submittedName>
        <fullName evidence="1">Uncharacterized protein</fullName>
    </submittedName>
</protein>
<dbReference type="Proteomes" id="UP000467130">
    <property type="component" value="Chromosome"/>
</dbReference>
<accession>A0A7I7QCC8</accession>
<evidence type="ECO:0000313" key="1">
    <source>
        <dbReference type="EMBL" id="BBY23696.1"/>
    </source>
</evidence>
<name>A0A7I7QCC8_9MYCO</name>
<organism evidence="1 2">
    <name type="scientific">Mycobacterium stomatepiae</name>
    <dbReference type="NCBI Taxonomy" id="470076"/>
    <lineage>
        <taxon>Bacteria</taxon>
        <taxon>Bacillati</taxon>
        <taxon>Actinomycetota</taxon>
        <taxon>Actinomycetes</taxon>
        <taxon>Mycobacteriales</taxon>
        <taxon>Mycobacteriaceae</taxon>
        <taxon>Mycobacterium</taxon>
        <taxon>Mycobacterium simiae complex</taxon>
    </lineage>
</organism>
<dbReference type="EMBL" id="AP022587">
    <property type="protein sequence ID" value="BBY23696.1"/>
    <property type="molecule type" value="Genomic_DNA"/>
</dbReference>
<sequence length="114" mass="12180">MYRPDPADARRVLDYDYRGGWDDPTTSPKTDQVAAVDLGKFDVKTAVGIMRGAPETLGIKASEVKSTYLIIEPAKDPTAPGSLTLSVYVSSDYGSGSIDFAGDGTINRVNYPSS</sequence>
<gene>
    <name evidence="1" type="ORF">MSTO_39010</name>
</gene>
<dbReference type="AlphaFoldDB" id="A0A7I7QCC8"/>
<evidence type="ECO:0000313" key="2">
    <source>
        <dbReference type="Proteomes" id="UP000467130"/>
    </source>
</evidence>
<keyword evidence="2" id="KW-1185">Reference proteome</keyword>
<proteinExistence type="predicted"/>